<dbReference type="InterPro" id="IPR023198">
    <property type="entry name" value="PGP-like_dom2"/>
</dbReference>
<dbReference type="GO" id="GO:0016787">
    <property type="term" value="F:hydrolase activity"/>
    <property type="evidence" value="ECO:0007669"/>
    <property type="project" value="UniProtKB-KW"/>
</dbReference>
<dbReference type="SFLD" id="SFLDG01129">
    <property type="entry name" value="C1.5:_HAD__Beta-PGM__Phosphata"/>
    <property type="match status" value="1"/>
</dbReference>
<dbReference type="OrthoDB" id="6101375at2"/>
<dbReference type="PANTHER" id="PTHR43316:SF8">
    <property type="entry name" value="HAD FAMILY HYDROLASE"/>
    <property type="match status" value="1"/>
</dbReference>
<evidence type="ECO:0000313" key="2">
    <source>
        <dbReference type="EMBL" id="SDA66407.1"/>
    </source>
</evidence>
<dbReference type="EMBL" id="FMXE01000009">
    <property type="protein sequence ID" value="SDA66407.1"/>
    <property type="molecule type" value="Genomic_DNA"/>
</dbReference>
<evidence type="ECO:0000313" key="3">
    <source>
        <dbReference type="Proteomes" id="UP000198756"/>
    </source>
</evidence>
<dbReference type="Pfam" id="PF00702">
    <property type="entry name" value="Hydrolase"/>
    <property type="match status" value="1"/>
</dbReference>
<dbReference type="SUPFAM" id="SSF56784">
    <property type="entry name" value="HAD-like"/>
    <property type="match status" value="1"/>
</dbReference>
<dbReference type="InterPro" id="IPR023214">
    <property type="entry name" value="HAD_sf"/>
</dbReference>
<gene>
    <name evidence="2" type="ORF">SAMN03080617_01578</name>
</gene>
<evidence type="ECO:0000256" key="1">
    <source>
        <dbReference type="ARBA" id="ARBA00022801"/>
    </source>
</evidence>
<dbReference type="Proteomes" id="UP000198756">
    <property type="component" value="Unassembled WGS sequence"/>
</dbReference>
<keyword evidence="3" id="KW-1185">Reference proteome</keyword>
<name>A0A1G5X9H5_9BACT</name>
<reference evidence="3" key="1">
    <citation type="submission" date="2016-10" db="EMBL/GenBank/DDBJ databases">
        <authorList>
            <person name="Varghese N."/>
            <person name="Submissions S."/>
        </authorList>
    </citation>
    <scope>NUCLEOTIDE SEQUENCE [LARGE SCALE GENOMIC DNA]</scope>
    <source>
        <strain evidence="3">DSM 22703</strain>
    </source>
</reference>
<proteinExistence type="predicted"/>
<keyword evidence="1 2" id="KW-0378">Hydrolase</keyword>
<dbReference type="Gene3D" id="3.40.50.1000">
    <property type="entry name" value="HAD superfamily/HAD-like"/>
    <property type="match status" value="1"/>
</dbReference>
<dbReference type="Gene3D" id="1.10.150.240">
    <property type="entry name" value="Putative phosphatase, domain 2"/>
    <property type="match status" value="1"/>
</dbReference>
<protein>
    <submittedName>
        <fullName evidence="2">Putative hydrolase of the HAD superfamily</fullName>
    </submittedName>
</protein>
<dbReference type="InterPro" id="IPR051540">
    <property type="entry name" value="S-2-haloacid_dehalogenase"/>
</dbReference>
<dbReference type="STRING" id="279824.SAMN03080617_01578"/>
<sequence length="231" mass="26830">MPIKVIAFDADDTLWVNEPFFREAEEKFASLLEDFMPQHAIMKELYRTEIDNLGIYGYGVKGFMLSMIETAMRISDHKMPIRIIEKIIQIGQEMLEKPVDLLPGVEQVLKSLNGDYRIVMATKGDLIDQERKLKKSGLEKHFHHIEIMSEKRVSDYDKLIRHLDIHPSEFLMLGNSLKSDVLPALEIGGYGIHIPFHITWAHEQIDHEVEHERFFKVEHIGEAGELIRRIS</sequence>
<dbReference type="RefSeq" id="WP_092729510.1">
    <property type="nucleotide sequence ID" value="NZ_FMXE01000009.1"/>
</dbReference>
<dbReference type="PANTHER" id="PTHR43316">
    <property type="entry name" value="HYDROLASE, HALOACID DELAHOGENASE-RELATED"/>
    <property type="match status" value="1"/>
</dbReference>
<dbReference type="InterPro" id="IPR036412">
    <property type="entry name" value="HAD-like_sf"/>
</dbReference>
<accession>A0A1G5X9H5</accession>
<dbReference type="SFLD" id="SFLDS00003">
    <property type="entry name" value="Haloacid_Dehalogenase"/>
    <property type="match status" value="1"/>
</dbReference>
<organism evidence="2 3">
    <name type="scientific">Algoriphagus alkaliphilus</name>
    <dbReference type="NCBI Taxonomy" id="279824"/>
    <lineage>
        <taxon>Bacteria</taxon>
        <taxon>Pseudomonadati</taxon>
        <taxon>Bacteroidota</taxon>
        <taxon>Cytophagia</taxon>
        <taxon>Cytophagales</taxon>
        <taxon>Cyclobacteriaceae</taxon>
        <taxon>Algoriphagus</taxon>
    </lineage>
</organism>
<dbReference type="AlphaFoldDB" id="A0A1G5X9H5"/>